<dbReference type="AlphaFoldDB" id="A0AAD2CMI0"/>
<gene>
    <name evidence="1" type="ORF">CYCCA115_LOCUS6595</name>
</gene>
<sequence>MLDPESTSASLNSDPTHGQLQEPLLKALSFLRAMNYDHKSPTLWLILTNLENQIGEGVYEPPDVFSFFPADFVPGKLSGSTLFSPESRELNAGTITGFLDGLFTTAKYGMIPQLCFGGLGGEKPRGTRRCPPQRRIGDYSYSMGNLMYMPTTITAEGIVNELALLLTADRLQEAHR</sequence>
<dbReference type="Proteomes" id="UP001295423">
    <property type="component" value="Unassembled WGS sequence"/>
</dbReference>
<dbReference type="PANTHER" id="PTHR43737:SF1">
    <property type="entry name" value="DUF1501 DOMAIN-CONTAINING PROTEIN"/>
    <property type="match status" value="1"/>
</dbReference>
<proteinExistence type="predicted"/>
<name>A0AAD2CMI0_9STRA</name>
<evidence type="ECO:0000313" key="2">
    <source>
        <dbReference type="Proteomes" id="UP001295423"/>
    </source>
</evidence>
<evidence type="ECO:0000313" key="1">
    <source>
        <dbReference type="EMBL" id="CAJ1939448.1"/>
    </source>
</evidence>
<comment type="caution">
    <text evidence="1">The sequence shown here is derived from an EMBL/GenBank/DDBJ whole genome shotgun (WGS) entry which is preliminary data.</text>
</comment>
<reference evidence="1" key="1">
    <citation type="submission" date="2023-08" db="EMBL/GenBank/DDBJ databases">
        <authorList>
            <person name="Audoor S."/>
            <person name="Bilcke G."/>
        </authorList>
    </citation>
    <scope>NUCLEOTIDE SEQUENCE</scope>
</reference>
<keyword evidence="2" id="KW-1185">Reference proteome</keyword>
<protein>
    <submittedName>
        <fullName evidence="1">Uncharacterized protein</fullName>
    </submittedName>
</protein>
<accession>A0AAD2CMI0</accession>
<dbReference type="PANTHER" id="PTHR43737">
    <property type="entry name" value="BLL7424 PROTEIN"/>
    <property type="match status" value="1"/>
</dbReference>
<organism evidence="1 2">
    <name type="scientific">Cylindrotheca closterium</name>
    <dbReference type="NCBI Taxonomy" id="2856"/>
    <lineage>
        <taxon>Eukaryota</taxon>
        <taxon>Sar</taxon>
        <taxon>Stramenopiles</taxon>
        <taxon>Ochrophyta</taxon>
        <taxon>Bacillariophyta</taxon>
        <taxon>Bacillariophyceae</taxon>
        <taxon>Bacillariophycidae</taxon>
        <taxon>Bacillariales</taxon>
        <taxon>Bacillariaceae</taxon>
        <taxon>Cylindrotheca</taxon>
    </lineage>
</organism>
<dbReference type="EMBL" id="CAKOGP040000791">
    <property type="protein sequence ID" value="CAJ1939448.1"/>
    <property type="molecule type" value="Genomic_DNA"/>
</dbReference>